<keyword evidence="7 8" id="KW-0472">Membrane</keyword>
<comment type="subcellular location">
    <subcellularLocation>
        <location evidence="1">Cell membrane</location>
        <topology evidence="1">Multi-pass membrane protein</topology>
    </subcellularLocation>
</comment>
<evidence type="ECO:0000256" key="6">
    <source>
        <dbReference type="ARBA" id="ARBA00022989"/>
    </source>
</evidence>
<gene>
    <name evidence="9" type="primary">azlC</name>
    <name evidence="9" type="ORF">RBI_I00671</name>
</gene>
<keyword evidence="6 8" id="KW-1133">Transmembrane helix</keyword>
<name>A0ABP1WKA9_9FIRM</name>
<feature type="transmembrane region" description="Helical" evidence="8">
    <location>
        <begin position="37"/>
        <end position="58"/>
    </location>
</feature>
<accession>A0ABP1WKA9</accession>
<evidence type="ECO:0000256" key="7">
    <source>
        <dbReference type="ARBA" id="ARBA00023136"/>
    </source>
</evidence>
<evidence type="ECO:0000256" key="5">
    <source>
        <dbReference type="ARBA" id="ARBA00022692"/>
    </source>
</evidence>
<comment type="similarity">
    <text evidence="2">Belongs to the AzlC family.</text>
</comment>
<keyword evidence="4" id="KW-1003">Cell membrane</keyword>
<keyword evidence="3" id="KW-0813">Transport</keyword>
<dbReference type="PANTHER" id="PTHR34979:SF1">
    <property type="entry name" value="INNER MEMBRANE PROTEIN YGAZ"/>
    <property type="match status" value="1"/>
</dbReference>
<sequence>MLNFYTQRFSTQRTPERQMNILEKNHDRKAFKALKWAFPYTIPIFAGFWFLGIAYGIYANASGFSFVYPLIMSMTIYGGSLEFITVSMLLSPFAPVQTLIMAIMIQARHLFYGISMLDKFKGLGWKKYYLIYGMCDETFSINYSAEIPKDVDRGWFYFFVTLLNQIYWVSGATIGGLMGDLISFDTKGLDFAMTALFVVIFLDQWLKEKHHMSAWIGLISSVVCLILFGTDDFMIPTMICILVLLTAFRKPIENPEKAGDAK</sequence>
<dbReference type="InterPro" id="IPR011606">
    <property type="entry name" value="Brnchd-chn_aa_trnsp_permease"/>
</dbReference>
<protein>
    <submittedName>
        <fullName evidence="9">Branched-chain amino acid transport protein AzlC</fullName>
    </submittedName>
</protein>
<organism evidence="9 10">
    <name type="scientific">Ruminococcus bicirculans</name>
    <name type="common">ex Wegman et al. 2014</name>
    <dbReference type="NCBI Taxonomy" id="1160721"/>
    <lineage>
        <taxon>Bacteria</taxon>
        <taxon>Bacillati</taxon>
        <taxon>Bacillota</taxon>
        <taxon>Clostridia</taxon>
        <taxon>Eubacteriales</taxon>
        <taxon>Oscillospiraceae</taxon>
        <taxon>Ruminococcus</taxon>
    </lineage>
</organism>
<feature type="transmembrane region" description="Helical" evidence="8">
    <location>
        <begin position="70"/>
        <end position="91"/>
    </location>
</feature>
<dbReference type="Pfam" id="PF03591">
    <property type="entry name" value="AzlC"/>
    <property type="match status" value="1"/>
</dbReference>
<dbReference type="PANTHER" id="PTHR34979">
    <property type="entry name" value="INNER MEMBRANE PROTEIN YGAZ"/>
    <property type="match status" value="1"/>
</dbReference>
<evidence type="ECO:0000256" key="3">
    <source>
        <dbReference type="ARBA" id="ARBA00022448"/>
    </source>
</evidence>
<evidence type="ECO:0000256" key="2">
    <source>
        <dbReference type="ARBA" id="ARBA00010735"/>
    </source>
</evidence>
<evidence type="ECO:0000313" key="10">
    <source>
        <dbReference type="Proteomes" id="UP000027600"/>
    </source>
</evidence>
<evidence type="ECO:0000256" key="4">
    <source>
        <dbReference type="ARBA" id="ARBA00022475"/>
    </source>
</evidence>
<keyword evidence="5 8" id="KW-0812">Transmembrane</keyword>
<keyword evidence="10" id="KW-1185">Reference proteome</keyword>
<reference evidence="9 10" key="1">
    <citation type="journal article" date="2014" name="Int. J. Syst. Evol. Microbiol.">
        <title>Complete genome of a new Firmicutes species belonging to the dominant human colonic microbiota ('Ruminococcus bicirculans') reveals two chromosomes and a selective capacity to utilize plant glucans.</title>
        <authorList>
            <consortium name="NISC Comparative Sequencing Program"/>
            <person name="Wegmann U."/>
            <person name="Louis P."/>
            <person name="Goesmann A."/>
            <person name="Henrissat B."/>
            <person name="Duncan S.H."/>
            <person name="Flint H.J."/>
        </authorList>
    </citation>
    <scope>NUCLEOTIDE SEQUENCE [LARGE SCALE GENOMIC DNA]</scope>
    <source>
        <strain evidence="9 10">80/3</strain>
    </source>
</reference>
<dbReference type="Proteomes" id="UP000027600">
    <property type="component" value="Chromosome I"/>
</dbReference>
<dbReference type="EMBL" id="HF545616">
    <property type="protein sequence ID" value="CCO04394.1"/>
    <property type="molecule type" value="Genomic_DNA"/>
</dbReference>
<feature type="transmembrane region" description="Helical" evidence="8">
    <location>
        <begin position="155"/>
        <end position="177"/>
    </location>
</feature>
<evidence type="ECO:0000313" key="9">
    <source>
        <dbReference type="EMBL" id="CCO04394.1"/>
    </source>
</evidence>
<evidence type="ECO:0000256" key="8">
    <source>
        <dbReference type="SAM" id="Phobius"/>
    </source>
</evidence>
<feature type="transmembrane region" description="Helical" evidence="8">
    <location>
        <begin position="189"/>
        <end position="206"/>
    </location>
</feature>
<feature type="transmembrane region" description="Helical" evidence="8">
    <location>
        <begin position="212"/>
        <end position="245"/>
    </location>
</feature>
<proteinExistence type="inferred from homology"/>
<evidence type="ECO:0000256" key="1">
    <source>
        <dbReference type="ARBA" id="ARBA00004651"/>
    </source>
</evidence>